<dbReference type="Proteomes" id="UP000830375">
    <property type="component" value="Unassembled WGS sequence"/>
</dbReference>
<gene>
    <name evidence="3" type="ORF">H4Q32_024296</name>
</gene>
<evidence type="ECO:0000259" key="1">
    <source>
        <dbReference type="Pfam" id="PF14727"/>
    </source>
</evidence>
<keyword evidence="4" id="KW-1185">Reference proteome</keyword>
<evidence type="ECO:0000313" key="3">
    <source>
        <dbReference type="EMBL" id="KAI2655699.1"/>
    </source>
</evidence>
<dbReference type="EMBL" id="JACTAM010000016">
    <property type="protein sequence ID" value="KAI2655699.1"/>
    <property type="molecule type" value="Genomic_DNA"/>
</dbReference>
<dbReference type="PANTHER" id="PTHR20991:SF0">
    <property type="entry name" value="PROTEIN PTHB1"/>
    <property type="match status" value="1"/>
</dbReference>
<dbReference type="PANTHER" id="PTHR20991">
    <property type="entry name" value="PARATHYROID HORMONE-RESPONSIVE B1 GENE"/>
    <property type="match status" value="1"/>
</dbReference>
<reference evidence="3 4" key="1">
    <citation type="submission" date="2022-01" db="EMBL/GenBank/DDBJ databases">
        <title>A high-quality chromosome-level genome assembly of rohu carp, Labeo rohita.</title>
        <authorList>
            <person name="Arick M.A. II"/>
            <person name="Hsu C.-Y."/>
            <person name="Magbanua Z."/>
            <person name="Pechanova O."/>
            <person name="Grover C."/>
            <person name="Miller E."/>
            <person name="Thrash A."/>
            <person name="Ezzel L."/>
            <person name="Alam S."/>
            <person name="Benzie J."/>
            <person name="Hamilton M."/>
            <person name="Karsi A."/>
            <person name="Lawrence M.L."/>
            <person name="Peterson D.G."/>
        </authorList>
    </citation>
    <scope>NUCLEOTIDE SEQUENCE [LARGE SCALE GENOMIC DNA]</scope>
    <source>
        <strain evidence="4">BAU-BD-2019</strain>
        <tissue evidence="3">Blood</tissue>
    </source>
</reference>
<comment type="caution">
    <text evidence="3">The sequence shown here is derived from an EMBL/GenBank/DDBJ whole genome shotgun (WGS) entry which is preliminary data.</text>
</comment>
<dbReference type="InterPro" id="IPR028074">
    <property type="entry name" value="PHTB1_GAE_dom"/>
</dbReference>
<feature type="domain" description="PTHB1 GAE" evidence="2">
    <location>
        <begin position="404"/>
        <end position="448"/>
    </location>
</feature>
<dbReference type="Pfam" id="PF14728">
    <property type="entry name" value="PTHB1_GAE"/>
    <property type="match status" value="1"/>
</dbReference>
<dbReference type="Pfam" id="PF14727">
    <property type="entry name" value="PHTB1_N"/>
    <property type="match status" value="1"/>
</dbReference>
<protein>
    <submittedName>
        <fullName evidence="3">Protein PTHB1</fullName>
    </submittedName>
</protein>
<sequence>MSLFKARDWWASVLGEGEEFDQGYKIVVGSFMGMLRIFSPHPAKPDEPTEADTQLMEVQFPDPIIQVEMGKFVSCSELLHLAVLHPRKLSVYAVSGTAGNVEHGDQYQLRLVYEHNLQRTACNMTYGPFGGVTGHHFICIQSMDGMLMFFEQETYAFGRFLPGFLLPGPLSYCIRTDSFITVSSTRQVECYRYETLAVATDADTRQDSDQQSKSSGKRLTADWTLVLGEEALDICVPNTSSAMSSIFVLGERNFFCLKDNGQIRFMKKLEFNPSCFLPYGSVSEGSTNVLMCNHNNMLLVYQDVTLKELKGLVVTLSSDGHLQCSYMGTDPSFFTAPKVDAREVNYDEVDTEMKMLQKVIREATKTQDILPRAETEEELSLNAIVSSNLDEVSCAVIPEMNGMPVPSVTVKVKIKIRSAVQSPKMTVCVQPPLAVTQDQFVLESMGMTHFPFFAILLSQTNQSFN</sequence>
<organism evidence="3 4">
    <name type="scientific">Labeo rohita</name>
    <name type="common">Indian major carp</name>
    <name type="synonym">Cyprinus rohita</name>
    <dbReference type="NCBI Taxonomy" id="84645"/>
    <lineage>
        <taxon>Eukaryota</taxon>
        <taxon>Metazoa</taxon>
        <taxon>Chordata</taxon>
        <taxon>Craniata</taxon>
        <taxon>Vertebrata</taxon>
        <taxon>Euteleostomi</taxon>
        <taxon>Actinopterygii</taxon>
        <taxon>Neopterygii</taxon>
        <taxon>Teleostei</taxon>
        <taxon>Ostariophysi</taxon>
        <taxon>Cypriniformes</taxon>
        <taxon>Cyprinidae</taxon>
        <taxon>Labeoninae</taxon>
        <taxon>Labeonini</taxon>
        <taxon>Labeo</taxon>
    </lineage>
</organism>
<accession>A0ABQ8LYH8</accession>
<dbReference type="InterPro" id="IPR026511">
    <property type="entry name" value="PTHB1"/>
</dbReference>
<evidence type="ECO:0000313" key="4">
    <source>
        <dbReference type="Proteomes" id="UP000830375"/>
    </source>
</evidence>
<feature type="domain" description="PTHB1 N-terminal" evidence="1">
    <location>
        <begin position="1"/>
        <end position="307"/>
    </location>
</feature>
<evidence type="ECO:0000259" key="2">
    <source>
        <dbReference type="Pfam" id="PF14728"/>
    </source>
</evidence>
<proteinExistence type="predicted"/>
<name>A0ABQ8LYH8_LABRO</name>
<dbReference type="InterPro" id="IPR028073">
    <property type="entry name" value="PHTB1_N_dom"/>
</dbReference>